<feature type="domain" description="Helicase C-terminal" evidence="6">
    <location>
        <begin position="640"/>
        <end position="791"/>
    </location>
</feature>
<dbReference type="InterPro" id="IPR014001">
    <property type="entry name" value="Helicase_ATP-bd"/>
</dbReference>
<dbReference type="CDD" id="cd18793">
    <property type="entry name" value="SF2_C_SNF"/>
    <property type="match status" value="1"/>
</dbReference>
<feature type="compositionally biased region" description="Basic and acidic residues" evidence="4">
    <location>
        <begin position="80"/>
        <end position="89"/>
    </location>
</feature>
<name>A0ABR1LQM9_9PEZI</name>
<evidence type="ECO:0000256" key="2">
    <source>
        <dbReference type="ARBA" id="ARBA00022801"/>
    </source>
</evidence>
<feature type="compositionally biased region" description="Basic and acidic residues" evidence="4">
    <location>
        <begin position="140"/>
        <end position="151"/>
    </location>
</feature>
<dbReference type="RefSeq" id="XP_066655641.1">
    <property type="nucleotide sequence ID" value="XM_066800369.1"/>
</dbReference>
<evidence type="ECO:0000313" key="8">
    <source>
        <dbReference type="Proteomes" id="UP001360953"/>
    </source>
</evidence>
<dbReference type="SMART" id="SM00490">
    <property type="entry name" value="HELICc"/>
    <property type="match status" value="1"/>
</dbReference>
<dbReference type="PANTHER" id="PTHR45629">
    <property type="entry name" value="SNF2/RAD54 FAMILY MEMBER"/>
    <property type="match status" value="1"/>
</dbReference>
<comment type="caution">
    <text evidence="7">The sequence shown here is derived from an EMBL/GenBank/DDBJ whole genome shotgun (WGS) entry which is preliminary data.</text>
</comment>
<dbReference type="SMART" id="SM00487">
    <property type="entry name" value="DEXDc"/>
    <property type="match status" value="1"/>
</dbReference>
<gene>
    <name evidence="7" type="ORF">J3D65DRAFT_625768</name>
</gene>
<dbReference type="PROSITE" id="PS51192">
    <property type="entry name" value="HELICASE_ATP_BIND_1"/>
    <property type="match status" value="1"/>
</dbReference>
<dbReference type="Gene3D" id="3.40.50.10810">
    <property type="entry name" value="Tandem AAA-ATPase domain"/>
    <property type="match status" value="1"/>
</dbReference>
<dbReference type="Gene3D" id="3.40.50.300">
    <property type="entry name" value="P-loop containing nucleotide triphosphate hydrolases"/>
    <property type="match status" value="1"/>
</dbReference>
<dbReference type="Proteomes" id="UP001360953">
    <property type="component" value="Unassembled WGS sequence"/>
</dbReference>
<dbReference type="Pfam" id="PF14773">
    <property type="entry name" value="VIGSSK"/>
    <property type="match status" value="1"/>
</dbReference>
<dbReference type="GeneID" id="92033275"/>
<dbReference type="PANTHER" id="PTHR45629:SF7">
    <property type="entry name" value="DNA EXCISION REPAIR PROTEIN ERCC-6-RELATED"/>
    <property type="match status" value="1"/>
</dbReference>
<dbReference type="EMBL" id="JBBPEH010000006">
    <property type="protein sequence ID" value="KAK7537490.1"/>
    <property type="molecule type" value="Genomic_DNA"/>
</dbReference>
<dbReference type="PROSITE" id="PS51194">
    <property type="entry name" value="HELICASE_CTER"/>
    <property type="match status" value="1"/>
</dbReference>
<feature type="compositionally biased region" description="Low complexity" evidence="4">
    <location>
        <begin position="1"/>
        <end position="11"/>
    </location>
</feature>
<dbReference type="InterPro" id="IPR050496">
    <property type="entry name" value="SNF2_RAD54_helicase_repair"/>
</dbReference>
<dbReference type="InterPro" id="IPR027417">
    <property type="entry name" value="P-loop_NTPase"/>
</dbReference>
<dbReference type="Pfam" id="PF25806">
    <property type="entry name" value="RHH_ERCC6L2"/>
    <property type="match status" value="1"/>
</dbReference>
<feature type="compositionally biased region" description="Basic and acidic residues" evidence="4">
    <location>
        <begin position="35"/>
        <end position="46"/>
    </location>
</feature>
<evidence type="ECO:0000259" key="5">
    <source>
        <dbReference type="PROSITE" id="PS51192"/>
    </source>
</evidence>
<dbReference type="InterPro" id="IPR000330">
    <property type="entry name" value="SNF2_N"/>
</dbReference>
<evidence type="ECO:0000256" key="3">
    <source>
        <dbReference type="ARBA" id="ARBA00022840"/>
    </source>
</evidence>
<dbReference type="InterPro" id="IPR057931">
    <property type="entry name" value="RHH_ERCC6L2"/>
</dbReference>
<reference evidence="7 8" key="1">
    <citation type="submission" date="2024-04" db="EMBL/GenBank/DDBJ databases">
        <title>Phyllosticta paracitricarpa is synonymous to the EU quarantine fungus P. citricarpa based on phylogenomic analyses.</title>
        <authorList>
            <consortium name="Lawrence Berkeley National Laboratory"/>
            <person name="Van ingen-buijs V.A."/>
            <person name="Van westerhoven A.C."/>
            <person name="Haridas S."/>
            <person name="Skiadas P."/>
            <person name="Martin F."/>
            <person name="Groenewald J.Z."/>
            <person name="Crous P.W."/>
            <person name="Seidl M.F."/>
        </authorList>
    </citation>
    <scope>NUCLEOTIDE SEQUENCE [LARGE SCALE GENOMIC DNA]</scope>
    <source>
        <strain evidence="7 8">CPC 17464</strain>
    </source>
</reference>
<accession>A0ABR1LQM9</accession>
<dbReference type="InterPro" id="IPR029256">
    <property type="entry name" value="Heliccase-ass-bd"/>
</dbReference>
<protein>
    <submittedName>
        <fullName evidence="7">SNF2 family N-terminal domain-containing protein</fullName>
    </submittedName>
</protein>
<keyword evidence="3" id="KW-0067">ATP-binding</keyword>
<evidence type="ECO:0000256" key="1">
    <source>
        <dbReference type="ARBA" id="ARBA00022741"/>
    </source>
</evidence>
<feature type="region of interest" description="Disordered" evidence="4">
    <location>
        <begin position="941"/>
        <end position="968"/>
    </location>
</feature>
<keyword evidence="8" id="KW-1185">Reference proteome</keyword>
<sequence length="1035" mass="118647">MATFASSSSRTTTRRRTAAEKIDRMEGENVGDSDSETRRDERRQTLDVDEYVYGVIANDHHDSETASDEDEQRRPRHGKQKAEPRKVEWSDDEDAEAVYKAFTQRKTLKRKRAAAVSRQVKAKSKAKSSSMVGRKSHPKMVFDQDKEDQKARRQKRAYGSDSDNDEDLQGLGDEQLPEYVKDRKAQFEKNREKMGENGLMIPPEYEDVEFSDDERLEYLQERPAFPDRKPTREYEDVVLETSAGIIPAPLAQWLRDYQIKGAEFLHEKYVYQKGGILGDDMGLGKTIQVIAFLTAAFGKTGDERDEKRMRKMRRHGREYPRVLIICPGGLMRNWESELKTWGWWHVYVYHGTPDAKEAALRAIQHGSTEIVLTTYSTYRLNKSAINTIDWDCVIADECHTIKSNTSEVTHAMNEINALCRIGLTGTAIQNNYLELWTLLNWTNPGRFGGIVTWKNCISDPLKMGQAHDATYHQLAKARKTANSLVKNLLPQFFLRRMKTLIAHELPKKSDRVVFCPLTDTQADAYENFVTSEIIDHIRRSTEDCDCGSRKKRGWCCYVQIPGRGKWQHYVFPAIVVLQKLTNHVALLIPSNTDPDEKQSRDLSDLQVAMPTQWKDLYNQRNNIMTFATQEFCGKWKILRKLLQFWYANGDKVLVFSHSVRLLQMLKMLFTTTTTYSVSYLDGAMTYDQRAQEVSDFNADPQQFVFLISTRAGGVGLNITSANKVVVFDPNWNPAYDLQAQDRAYRIGQTRDVEVFRLVSAGTIEEIIYARQIYKQQQANIGYNATNERRYFRGVQDKAEKKGEIFGLANLFSYQGDNIVLRDIVNKTNVAESRAGVKVMGIDGVGEDEDESTLLGDDEDALMSQISDLIKEGEVDEMAKNLKLAPKKKDAVQAILSSIGVQYTHENQEVIGTSKIEDRLSKRAAANDNDVDFIQKHVFAPSQDVGREDDKEEFDSGDEMQGTRLKHNPPESVRLRQFCTMAKTFGFDDVTEFALIVEGWPQEQRRECLDQFYKRRRQQLGQGQAKDEEKDDEFEL</sequence>
<dbReference type="InterPro" id="IPR001650">
    <property type="entry name" value="Helicase_C-like"/>
</dbReference>
<feature type="region of interest" description="Disordered" evidence="4">
    <location>
        <begin position="1"/>
        <end position="179"/>
    </location>
</feature>
<proteinExistence type="predicted"/>
<dbReference type="InterPro" id="IPR038718">
    <property type="entry name" value="SNF2-like_sf"/>
</dbReference>
<dbReference type="Pfam" id="PF00176">
    <property type="entry name" value="SNF2-rel_dom"/>
    <property type="match status" value="1"/>
</dbReference>
<feature type="domain" description="Helicase ATP-binding" evidence="5">
    <location>
        <begin position="266"/>
        <end position="445"/>
    </location>
</feature>
<evidence type="ECO:0000313" key="7">
    <source>
        <dbReference type="EMBL" id="KAK7537490.1"/>
    </source>
</evidence>
<keyword evidence="2" id="KW-0378">Hydrolase</keyword>
<evidence type="ECO:0000256" key="4">
    <source>
        <dbReference type="SAM" id="MobiDB-lite"/>
    </source>
</evidence>
<keyword evidence="1" id="KW-0547">Nucleotide-binding</keyword>
<evidence type="ECO:0000259" key="6">
    <source>
        <dbReference type="PROSITE" id="PS51194"/>
    </source>
</evidence>
<feature type="compositionally biased region" description="Basic and acidic residues" evidence="4">
    <location>
        <begin position="17"/>
        <end position="27"/>
    </location>
</feature>
<dbReference type="InterPro" id="IPR049730">
    <property type="entry name" value="SNF2/RAD54-like_C"/>
</dbReference>
<dbReference type="SUPFAM" id="SSF52540">
    <property type="entry name" value="P-loop containing nucleoside triphosphate hydrolases"/>
    <property type="match status" value="2"/>
</dbReference>
<organism evidence="7 8">
    <name type="scientific">Phyllosticta citribraziliensis</name>
    <dbReference type="NCBI Taxonomy" id="989973"/>
    <lineage>
        <taxon>Eukaryota</taxon>
        <taxon>Fungi</taxon>
        <taxon>Dikarya</taxon>
        <taxon>Ascomycota</taxon>
        <taxon>Pezizomycotina</taxon>
        <taxon>Dothideomycetes</taxon>
        <taxon>Dothideomycetes incertae sedis</taxon>
        <taxon>Botryosphaeriales</taxon>
        <taxon>Phyllostictaceae</taxon>
        <taxon>Phyllosticta</taxon>
    </lineage>
</organism>
<dbReference type="Pfam" id="PF00271">
    <property type="entry name" value="Helicase_C"/>
    <property type="match status" value="1"/>
</dbReference>